<dbReference type="OrthoDB" id="2678783at2759"/>
<evidence type="ECO:0000313" key="1">
    <source>
        <dbReference type="EMBL" id="OJA20785.1"/>
    </source>
</evidence>
<protein>
    <submittedName>
        <fullName evidence="1">Uncharacterized protein</fullName>
    </submittedName>
</protein>
<organism evidence="1 2">
    <name type="scientific">Rhizopogon vesiculosus</name>
    <dbReference type="NCBI Taxonomy" id="180088"/>
    <lineage>
        <taxon>Eukaryota</taxon>
        <taxon>Fungi</taxon>
        <taxon>Dikarya</taxon>
        <taxon>Basidiomycota</taxon>
        <taxon>Agaricomycotina</taxon>
        <taxon>Agaricomycetes</taxon>
        <taxon>Agaricomycetidae</taxon>
        <taxon>Boletales</taxon>
        <taxon>Suillineae</taxon>
        <taxon>Rhizopogonaceae</taxon>
        <taxon>Rhizopogon</taxon>
    </lineage>
</organism>
<name>A0A1J8R562_9AGAM</name>
<sequence>MTRETAYKSAFLQQLIASAHLTAIIDHTDVPALDTDNLAKGKYMDGLIVLCTIALERALTFVRDEVIDVDDVLASLANGKFAVKLPKVLNKATGKESSGQYQFSYQNWRDQMEDYVSSIKARTEDEIEDIILLAWKVLKKPATTAAESDSEEPVRKRALIYGAMS</sequence>
<dbReference type="Proteomes" id="UP000183567">
    <property type="component" value="Unassembled WGS sequence"/>
</dbReference>
<dbReference type="AlphaFoldDB" id="A0A1J8R562"/>
<evidence type="ECO:0000313" key="2">
    <source>
        <dbReference type="Proteomes" id="UP000183567"/>
    </source>
</evidence>
<keyword evidence="2" id="KW-1185">Reference proteome</keyword>
<proteinExistence type="predicted"/>
<gene>
    <name evidence="1" type="ORF">AZE42_13548</name>
</gene>
<reference evidence="1 2" key="1">
    <citation type="submission" date="2016-03" db="EMBL/GenBank/DDBJ databases">
        <title>Comparative genomics of the ectomycorrhizal sister species Rhizopogon vinicolor and Rhizopogon vesiculosus (Basidiomycota: Boletales) reveals a divergence of the mating type B locus.</title>
        <authorList>
            <person name="Mujic A.B."/>
            <person name="Kuo A."/>
            <person name="Tritt A."/>
            <person name="Lipzen A."/>
            <person name="Chen C."/>
            <person name="Johnson J."/>
            <person name="Sharma A."/>
            <person name="Barry K."/>
            <person name="Grigoriev I.V."/>
            <person name="Spatafora J.W."/>
        </authorList>
    </citation>
    <scope>NUCLEOTIDE SEQUENCE [LARGE SCALE GENOMIC DNA]</scope>
    <source>
        <strain evidence="1 2">AM-OR11-056</strain>
    </source>
</reference>
<comment type="caution">
    <text evidence="1">The sequence shown here is derived from an EMBL/GenBank/DDBJ whole genome shotgun (WGS) entry which is preliminary data.</text>
</comment>
<accession>A0A1J8R562</accession>
<dbReference type="EMBL" id="LVVM01000382">
    <property type="protein sequence ID" value="OJA20785.1"/>
    <property type="molecule type" value="Genomic_DNA"/>
</dbReference>